<evidence type="ECO:0000256" key="1">
    <source>
        <dbReference type="SAM" id="MobiDB-lite"/>
    </source>
</evidence>
<feature type="region of interest" description="Disordered" evidence="1">
    <location>
        <begin position="133"/>
        <end position="168"/>
    </location>
</feature>
<accession>A0A0P7APL1</accession>
<feature type="region of interest" description="Disordered" evidence="1">
    <location>
        <begin position="29"/>
        <end position="52"/>
    </location>
</feature>
<protein>
    <submittedName>
        <fullName evidence="2">Uncharacterized protein</fullName>
    </submittedName>
</protein>
<keyword evidence="3" id="KW-1185">Reference proteome</keyword>
<reference evidence="2 3" key="1">
    <citation type="submission" date="2015-09" db="EMBL/GenBank/DDBJ databases">
        <title>Draft genome of a European isolate of the apple canker pathogen Neonectria ditissima.</title>
        <authorList>
            <person name="Gomez-Cortecero A."/>
            <person name="Harrison R.J."/>
            <person name="Armitage A.D."/>
        </authorList>
    </citation>
    <scope>NUCLEOTIDE SEQUENCE [LARGE SCALE GENOMIC DNA]</scope>
    <source>
        <strain evidence="2 3">R09/05</strain>
    </source>
</reference>
<organism evidence="2 3">
    <name type="scientific">Neonectria ditissima</name>
    <dbReference type="NCBI Taxonomy" id="78410"/>
    <lineage>
        <taxon>Eukaryota</taxon>
        <taxon>Fungi</taxon>
        <taxon>Dikarya</taxon>
        <taxon>Ascomycota</taxon>
        <taxon>Pezizomycotina</taxon>
        <taxon>Sordariomycetes</taxon>
        <taxon>Hypocreomycetidae</taxon>
        <taxon>Hypocreales</taxon>
        <taxon>Nectriaceae</taxon>
        <taxon>Neonectria</taxon>
    </lineage>
</organism>
<gene>
    <name evidence="2" type="ORF">AK830_g10615</name>
</gene>
<evidence type="ECO:0000313" key="3">
    <source>
        <dbReference type="Proteomes" id="UP000050424"/>
    </source>
</evidence>
<dbReference type="EMBL" id="LKCW01000225">
    <property type="protein sequence ID" value="KPM35963.1"/>
    <property type="molecule type" value="Genomic_DNA"/>
</dbReference>
<dbReference type="AlphaFoldDB" id="A0A0P7APL1"/>
<proteinExistence type="predicted"/>
<name>A0A0P7APL1_9HYPO</name>
<comment type="caution">
    <text evidence="2">The sequence shown here is derived from an EMBL/GenBank/DDBJ whole genome shotgun (WGS) entry which is preliminary data.</text>
</comment>
<evidence type="ECO:0000313" key="2">
    <source>
        <dbReference type="EMBL" id="KPM35963.1"/>
    </source>
</evidence>
<sequence length="364" mass="41329">MISAHRHLLPLIQNLDRITTLGPNESIAITPQQNPHRHLPPLSNTTPRQHIHDNRTPLLHIPQLPPIRHLQRRAHPARRRRLVIRRQRLRVHLGPRVEKPRAEVPRLHDRRGNLERRQLLAQRLGQRRHARLGHGVGREPRAAAPAADAAKRHHRPAPVPRADGLRAHPREKGLHRVHRAEDVGVEAGAHLLRRRLLHRAGEDEARGVDQVVDAAELRKHRLRHGLDVFRRRRHVEGQGVRARVGEVLDPRGLARRRHDRVAALERDESDFVAEARRGGRDEPDGGGGGHGCGCGAVIYVKDNVFDGWVEQTITVIARRRLYTFSSSPQASLMAAYRRLLTPAPDQQRIIAETDNNHNKSDASE</sequence>
<dbReference type="Proteomes" id="UP000050424">
    <property type="component" value="Unassembled WGS sequence"/>
</dbReference>